<name>A0A8E1C1J0_9SPHN</name>
<proteinExistence type="predicted"/>
<dbReference type="AlphaFoldDB" id="A0A8E1C1J0"/>
<accession>A0A8E1C1J0</accession>
<evidence type="ECO:0000313" key="1">
    <source>
        <dbReference type="EMBL" id="KER35255.1"/>
    </source>
</evidence>
<comment type="caution">
    <text evidence="1">The sequence shown here is derived from an EMBL/GenBank/DDBJ whole genome shotgun (WGS) entry which is preliminary data.</text>
</comment>
<dbReference type="Proteomes" id="UP000028135">
    <property type="component" value="Unassembled WGS sequence"/>
</dbReference>
<dbReference type="EMBL" id="JANF02000081">
    <property type="protein sequence ID" value="KER35255.1"/>
    <property type="molecule type" value="Genomic_DNA"/>
</dbReference>
<gene>
    <name evidence="1" type="ORF">AL00_16855</name>
</gene>
<evidence type="ECO:0000313" key="2">
    <source>
        <dbReference type="Proteomes" id="UP000028135"/>
    </source>
</evidence>
<reference evidence="1 2" key="1">
    <citation type="submission" date="2014-05" db="EMBL/GenBank/DDBJ databases">
        <title>Genome Announcement of Sphingobium lucknowense F2.</title>
        <authorList>
            <person name="Lal R."/>
            <person name="Negi V."/>
            <person name="Lata P."/>
            <person name="Sangwan N."/>
            <person name="Gupta S.K."/>
            <person name="Rao D.L.N."/>
            <person name="Das S."/>
        </authorList>
    </citation>
    <scope>NUCLEOTIDE SEQUENCE [LARGE SCALE GENOMIC DNA]</scope>
    <source>
        <strain evidence="1 2">F2</strain>
    </source>
</reference>
<protein>
    <submittedName>
        <fullName evidence="1">Uncharacterized protein</fullName>
    </submittedName>
</protein>
<sequence>MLPGKTQHLIAFVRTRSEMQPAACKRRAGDLRRFGEPLEDAGGGQCGNFELSEASIVLGSLFWRGRSPREVRIVADAEDERMHACLIGFAGAP</sequence>
<organism evidence="1 2">
    <name type="scientific">Sphingobium indicum F2</name>
    <dbReference type="NCBI Taxonomy" id="1450518"/>
    <lineage>
        <taxon>Bacteria</taxon>
        <taxon>Pseudomonadati</taxon>
        <taxon>Pseudomonadota</taxon>
        <taxon>Alphaproteobacteria</taxon>
        <taxon>Sphingomonadales</taxon>
        <taxon>Sphingomonadaceae</taxon>
        <taxon>Sphingobium</taxon>
    </lineage>
</organism>